<sequence length="529" mass="58874">MKARLSLQSKILLLVILLVVSITVMLGGIFSYFEYKDTKEEIGQRALETANIVSRLPTIINAFYTDEPHIIIQPKAEEIRRQIGAEFVVVGNKDSIRYSHSDPKKIGQKMVGGDNDLALIEGKSYISEATGSLGPSLRGKAPIFGIDNEIIGIVSVGFMLDDIKTIIYNRLLKISLVSLGVLMFGVIGGIFLTRNIRKDTMGFEPYEISNMFRERDAILSSIREGIIAFDGDGKLTLINNSAKKLTGIDSEKDLTVEQIFPEIDSKSIFIDMKNYKNKEIIVNNRVVIVNTTIIKEADEVAGFVVSFRDKTELKELVNTLSEVRKYSEDLRAQTHEYTNKLYVISGLLQLGNYTEAIEIIQKESEITKNQNKILFEQIKDPTIQAILLGKLGLASENKITLTIDEDCYLDKVPEHIKPEQLVSIIGNLIDNAIEAVQGLKNGTVIFSATDLGNDLVIEVSNNGDCIPEHMMKDIFKRGFSTKEKEGRGYGLAIINETLRELQGDIIVKNQSTGGVNFSVFIPKRTAISV</sequence>
<feature type="domain" description="PAS" evidence="16">
    <location>
        <begin position="218"/>
        <end position="252"/>
    </location>
</feature>
<proteinExistence type="predicted"/>
<gene>
    <name evidence="17" type="ORF">ACFPTR_05620</name>
</gene>
<dbReference type="Pfam" id="PF02518">
    <property type="entry name" value="HATPase_c"/>
    <property type="match status" value="1"/>
</dbReference>
<dbReference type="PROSITE" id="PS50109">
    <property type="entry name" value="HIS_KIN"/>
    <property type="match status" value="1"/>
</dbReference>
<dbReference type="SUPFAM" id="SSF103190">
    <property type="entry name" value="Sensory domain-like"/>
    <property type="match status" value="1"/>
</dbReference>
<evidence type="ECO:0000256" key="10">
    <source>
        <dbReference type="ARBA" id="ARBA00022840"/>
    </source>
</evidence>
<dbReference type="Proteomes" id="UP001596143">
    <property type="component" value="Unassembled WGS sequence"/>
</dbReference>
<evidence type="ECO:0000256" key="11">
    <source>
        <dbReference type="ARBA" id="ARBA00022989"/>
    </source>
</evidence>
<dbReference type="SMART" id="SM00387">
    <property type="entry name" value="HATPase_c"/>
    <property type="match status" value="1"/>
</dbReference>
<keyword evidence="6" id="KW-0808">Transferase</keyword>
<keyword evidence="12" id="KW-0902">Two-component regulatory system</keyword>
<evidence type="ECO:0000256" key="9">
    <source>
        <dbReference type="ARBA" id="ARBA00022777"/>
    </source>
</evidence>
<evidence type="ECO:0000256" key="8">
    <source>
        <dbReference type="ARBA" id="ARBA00022741"/>
    </source>
</evidence>
<evidence type="ECO:0000256" key="14">
    <source>
        <dbReference type="SAM" id="Phobius"/>
    </source>
</evidence>
<dbReference type="Gene3D" id="1.10.287.130">
    <property type="match status" value="1"/>
</dbReference>
<dbReference type="Gene3D" id="3.30.565.10">
    <property type="entry name" value="Histidine kinase-like ATPase, C-terminal domain"/>
    <property type="match status" value="1"/>
</dbReference>
<dbReference type="InterPro" id="IPR033463">
    <property type="entry name" value="sCache_3"/>
</dbReference>
<dbReference type="PANTHER" id="PTHR43547:SF3">
    <property type="entry name" value="SENSOR PROTEIN CITS"/>
    <property type="match status" value="1"/>
</dbReference>
<dbReference type="PANTHER" id="PTHR43547">
    <property type="entry name" value="TWO-COMPONENT HISTIDINE KINASE"/>
    <property type="match status" value="1"/>
</dbReference>
<dbReference type="Pfam" id="PF14689">
    <property type="entry name" value="SPOB_a"/>
    <property type="match status" value="1"/>
</dbReference>
<protein>
    <recommendedName>
        <fullName evidence="3">histidine kinase</fullName>
        <ecNumber evidence="3">2.7.13.3</ecNumber>
    </recommendedName>
</protein>
<keyword evidence="4" id="KW-1003">Cell membrane</keyword>
<dbReference type="EC" id="2.7.13.3" evidence="3"/>
<dbReference type="InterPro" id="IPR036890">
    <property type="entry name" value="HATPase_C_sf"/>
</dbReference>
<name>A0ABW0U7X6_9BACI</name>
<dbReference type="PROSITE" id="PS50112">
    <property type="entry name" value="PAS"/>
    <property type="match status" value="1"/>
</dbReference>
<dbReference type="InterPro" id="IPR004358">
    <property type="entry name" value="Sig_transdc_His_kin-like_C"/>
</dbReference>
<evidence type="ECO:0000256" key="5">
    <source>
        <dbReference type="ARBA" id="ARBA00022553"/>
    </source>
</evidence>
<keyword evidence="18" id="KW-1185">Reference proteome</keyword>
<dbReference type="InterPro" id="IPR029151">
    <property type="entry name" value="Sensor-like_sf"/>
</dbReference>
<evidence type="ECO:0000256" key="2">
    <source>
        <dbReference type="ARBA" id="ARBA00004651"/>
    </source>
</evidence>
<dbReference type="InterPro" id="IPR000014">
    <property type="entry name" value="PAS"/>
</dbReference>
<keyword evidence="8" id="KW-0547">Nucleotide-binding</keyword>
<dbReference type="SUPFAM" id="SSF55890">
    <property type="entry name" value="Sporulation response regulatory protein Spo0B"/>
    <property type="match status" value="1"/>
</dbReference>
<accession>A0ABW0U7X6</accession>
<dbReference type="SUPFAM" id="SSF55785">
    <property type="entry name" value="PYP-like sensor domain (PAS domain)"/>
    <property type="match status" value="1"/>
</dbReference>
<dbReference type="Gene3D" id="3.30.450.20">
    <property type="entry name" value="PAS domain"/>
    <property type="match status" value="2"/>
</dbReference>
<comment type="caution">
    <text evidence="17">The sequence shown here is derived from an EMBL/GenBank/DDBJ whole genome shotgun (WGS) entry which is preliminary data.</text>
</comment>
<comment type="subcellular location">
    <subcellularLocation>
        <location evidence="2">Cell membrane</location>
        <topology evidence="2">Multi-pass membrane protein</topology>
    </subcellularLocation>
</comment>
<dbReference type="GO" id="GO:0005524">
    <property type="term" value="F:ATP binding"/>
    <property type="evidence" value="ECO:0007669"/>
    <property type="project" value="UniProtKB-KW"/>
</dbReference>
<reference evidence="18" key="1">
    <citation type="journal article" date="2019" name="Int. J. Syst. Evol. Microbiol.">
        <title>The Global Catalogue of Microorganisms (GCM) 10K type strain sequencing project: providing services to taxonomists for standard genome sequencing and annotation.</title>
        <authorList>
            <consortium name="The Broad Institute Genomics Platform"/>
            <consortium name="The Broad Institute Genome Sequencing Center for Infectious Disease"/>
            <person name="Wu L."/>
            <person name="Ma J."/>
        </authorList>
    </citation>
    <scope>NUCLEOTIDE SEQUENCE [LARGE SCALE GENOMIC DNA]</scope>
    <source>
        <strain evidence="18">CGMCC 1.15790</strain>
    </source>
</reference>
<keyword evidence="13 14" id="KW-0472">Membrane</keyword>
<feature type="transmembrane region" description="Helical" evidence="14">
    <location>
        <begin position="172"/>
        <end position="192"/>
    </location>
</feature>
<evidence type="ECO:0000256" key="7">
    <source>
        <dbReference type="ARBA" id="ARBA00022692"/>
    </source>
</evidence>
<evidence type="ECO:0000256" key="3">
    <source>
        <dbReference type="ARBA" id="ARBA00012438"/>
    </source>
</evidence>
<keyword evidence="5" id="KW-0597">Phosphoprotein</keyword>
<dbReference type="EMBL" id="JBHSPF010000020">
    <property type="protein sequence ID" value="MFC5628375.1"/>
    <property type="molecule type" value="Genomic_DNA"/>
</dbReference>
<evidence type="ECO:0000259" key="16">
    <source>
        <dbReference type="PROSITE" id="PS50112"/>
    </source>
</evidence>
<dbReference type="SUPFAM" id="SSF55874">
    <property type="entry name" value="ATPase domain of HSP90 chaperone/DNA topoisomerase II/histidine kinase"/>
    <property type="match status" value="1"/>
</dbReference>
<feature type="transmembrane region" description="Helical" evidence="14">
    <location>
        <begin position="12"/>
        <end position="33"/>
    </location>
</feature>
<keyword evidence="7 14" id="KW-0812">Transmembrane</keyword>
<feature type="domain" description="Histidine kinase" evidence="15">
    <location>
        <begin position="332"/>
        <end position="525"/>
    </location>
</feature>
<organism evidence="17 18">
    <name type="scientific">Aliibacillus thermotolerans</name>
    <dbReference type="NCBI Taxonomy" id="1834418"/>
    <lineage>
        <taxon>Bacteria</taxon>
        <taxon>Bacillati</taxon>
        <taxon>Bacillota</taxon>
        <taxon>Bacilli</taxon>
        <taxon>Bacillales</taxon>
        <taxon>Bacillaceae</taxon>
        <taxon>Aliibacillus</taxon>
    </lineage>
</organism>
<evidence type="ECO:0000259" key="15">
    <source>
        <dbReference type="PROSITE" id="PS50109"/>
    </source>
</evidence>
<dbReference type="InterPro" id="IPR035965">
    <property type="entry name" value="PAS-like_dom_sf"/>
</dbReference>
<evidence type="ECO:0000256" key="13">
    <source>
        <dbReference type="ARBA" id="ARBA00023136"/>
    </source>
</evidence>
<keyword evidence="11 14" id="KW-1133">Transmembrane helix</keyword>
<evidence type="ECO:0000256" key="4">
    <source>
        <dbReference type="ARBA" id="ARBA00022475"/>
    </source>
</evidence>
<dbReference type="Pfam" id="PF17203">
    <property type="entry name" value="sCache_3_2"/>
    <property type="match status" value="1"/>
</dbReference>
<dbReference type="InterPro" id="IPR039506">
    <property type="entry name" value="SPOB_a"/>
</dbReference>
<keyword evidence="10 17" id="KW-0067">ATP-binding</keyword>
<dbReference type="RefSeq" id="WP_270897648.1">
    <property type="nucleotide sequence ID" value="NZ_JBHSPF010000020.1"/>
</dbReference>
<comment type="catalytic activity">
    <reaction evidence="1">
        <text>ATP + protein L-histidine = ADP + protein N-phospho-L-histidine.</text>
        <dbReference type="EC" id="2.7.13.3"/>
    </reaction>
</comment>
<evidence type="ECO:0000256" key="1">
    <source>
        <dbReference type="ARBA" id="ARBA00000085"/>
    </source>
</evidence>
<keyword evidence="9" id="KW-0418">Kinase</keyword>
<evidence type="ECO:0000256" key="6">
    <source>
        <dbReference type="ARBA" id="ARBA00022679"/>
    </source>
</evidence>
<evidence type="ECO:0000256" key="12">
    <source>
        <dbReference type="ARBA" id="ARBA00023012"/>
    </source>
</evidence>
<dbReference type="PRINTS" id="PR00344">
    <property type="entry name" value="BCTRLSENSOR"/>
</dbReference>
<dbReference type="InterPro" id="IPR005467">
    <property type="entry name" value="His_kinase_dom"/>
</dbReference>
<evidence type="ECO:0000313" key="18">
    <source>
        <dbReference type="Proteomes" id="UP001596143"/>
    </source>
</evidence>
<dbReference type="InterPro" id="IPR016120">
    <property type="entry name" value="Sig_transdc_His_kin_SpoOB"/>
</dbReference>
<evidence type="ECO:0000313" key="17">
    <source>
        <dbReference type="EMBL" id="MFC5628375.1"/>
    </source>
</evidence>
<dbReference type="InterPro" id="IPR003594">
    <property type="entry name" value="HATPase_dom"/>
</dbReference>